<evidence type="ECO:0000256" key="6">
    <source>
        <dbReference type="ARBA" id="ARBA00023136"/>
    </source>
</evidence>
<keyword evidence="11" id="KW-1185">Reference proteome</keyword>
<sequence length="403" mass="44730">MASERRLHDATRKGDLASLRQVFQQDPYLLEATSFPFSRTLLHTAITHGHVTIVEEVLEINPRLARILDSQKLSPLHIAVDEGNLEIAKRLLSVAPETCWWRDSHDMNPVHAAAMGGRVEILDELIQADPSPAMERLRRGQTVLHLCVKHGQLRALKVLVEKLGELVCAKDDDGETLLHLGVRCNQLEMIIYLVQTTRLDKETTNLMGKTALDILKESPKDPITYSEMKRSLRSLSDHSTLLGILPKMTDITMVVVVLIATMAFQAAISPPGGVWQDNTSSHKAGQAVMASTHPKMYRHFVNANTTAFVSSLVTIMLITTGLPLEQFFFLVVATTAMWLSLTSLGVGYGASLIMTTPNEEQSLGYIVASVVSVFLFFVMLLLMYLSINGLRSSWRRRSSEGSL</sequence>
<feature type="repeat" description="ANK" evidence="7">
    <location>
        <begin position="71"/>
        <end position="93"/>
    </location>
</feature>
<dbReference type="PANTHER" id="PTHR24186">
    <property type="entry name" value="PROTEIN PHOSPHATASE 1 REGULATORY SUBUNIT"/>
    <property type="match status" value="1"/>
</dbReference>
<dbReference type="SUPFAM" id="SSF48403">
    <property type="entry name" value="Ankyrin repeat"/>
    <property type="match status" value="1"/>
</dbReference>
<feature type="transmembrane region" description="Helical" evidence="8">
    <location>
        <begin position="299"/>
        <end position="320"/>
    </location>
</feature>
<keyword evidence="4 8" id="KW-1133">Transmembrane helix</keyword>
<dbReference type="AlphaFoldDB" id="A0ABD1HLE8"/>
<evidence type="ECO:0000313" key="10">
    <source>
        <dbReference type="EMBL" id="KAL1557284.1"/>
    </source>
</evidence>
<dbReference type="InterPro" id="IPR036770">
    <property type="entry name" value="Ankyrin_rpt-contain_sf"/>
</dbReference>
<dbReference type="InterPro" id="IPR002110">
    <property type="entry name" value="Ankyrin_rpt"/>
</dbReference>
<dbReference type="Gene3D" id="1.25.40.20">
    <property type="entry name" value="Ankyrin repeat-containing domain"/>
    <property type="match status" value="1"/>
</dbReference>
<dbReference type="InterPro" id="IPR026961">
    <property type="entry name" value="PGG_dom"/>
</dbReference>
<dbReference type="SMART" id="SM00248">
    <property type="entry name" value="ANK"/>
    <property type="match status" value="5"/>
</dbReference>
<keyword evidence="6 8" id="KW-0472">Membrane</keyword>
<dbReference type="Pfam" id="PF13637">
    <property type="entry name" value="Ank_4"/>
    <property type="match status" value="1"/>
</dbReference>
<keyword evidence="3" id="KW-0677">Repeat</keyword>
<evidence type="ECO:0000259" key="9">
    <source>
        <dbReference type="Pfam" id="PF13962"/>
    </source>
</evidence>
<accession>A0ABD1HLE8</accession>
<feature type="transmembrane region" description="Helical" evidence="8">
    <location>
        <begin position="362"/>
        <end position="387"/>
    </location>
</feature>
<dbReference type="Pfam" id="PF13962">
    <property type="entry name" value="PGG"/>
    <property type="match status" value="1"/>
</dbReference>
<dbReference type="Pfam" id="PF12796">
    <property type="entry name" value="Ank_2"/>
    <property type="match status" value="1"/>
</dbReference>
<evidence type="ECO:0000256" key="7">
    <source>
        <dbReference type="PROSITE-ProRule" id="PRU00023"/>
    </source>
</evidence>
<evidence type="ECO:0000256" key="4">
    <source>
        <dbReference type="ARBA" id="ARBA00022989"/>
    </source>
</evidence>
<keyword evidence="5 7" id="KW-0040">ANK repeat</keyword>
<evidence type="ECO:0000256" key="1">
    <source>
        <dbReference type="ARBA" id="ARBA00004141"/>
    </source>
</evidence>
<evidence type="ECO:0000256" key="8">
    <source>
        <dbReference type="SAM" id="Phobius"/>
    </source>
</evidence>
<reference evidence="10 11" key="1">
    <citation type="submission" date="2024-06" db="EMBL/GenBank/DDBJ databases">
        <title>A chromosome level genome sequence of Diviner's sage (Salvia divinorum).</title>
        <authorList>
            <person name="Ford S.A."/>
            <person name="Ro D.-K."/>
            <person name="Ness R.W."/>
            <person name="Phillips M.A."/>
        </authorList>
    </citation>
    <scope>NUCLEOTIDE SEQUENCE [LARGE SCALE GENOMIC DNA]</scope>
    <source>
        <strain evidence="10">SAF-2024a</strain>
        <tissue evidence="10">Leaf</tissue>
    </source>
</reference>
<feature type="domain" description="PGG" evidence="9">
    <location>
        <begin position="247"/>
        <end position="354"/>
    </location>
</feature>
<evidence type="ECO:0000256" key="3">
    <source>
        <dbReference type="ARBA" id="ARBA00022737"/>
    </source>
</evidence>
<organism evidence="10 11">
    <name type="scientific">Salvia divinorum</name>
    <name type="common">Maria pastora</name>
    <name type="synonym">Diviner's sage</name>
    <dbReference type="NCBI Taxonomy" id="28513"/>
    <lineage>
        <taxon>Eukaryota</taxon>
        <taxon>Viridiplantae</taxon>
        <taxon>Streptophyta</taxon>
        <taxon>Embryophyta</taxon>
        <taxon>Tracheophyta</taxon>
        <taxon>Spermatophyta</taxon>
        <taxon>Magnoliopsida</taxon>
        <taxon>eudicotyledons</taxon>
        <taxon>Gunneridae</taxon>
        <taxon>Pentapetalae</taxon>
        <taxon>asterids</taxon>
        <taxon>lamiids</taxon>
        <taxon>Lamiales</taxon>
        <taxon>Lamiaceae</taxon>
        <taxon>Nepetoideae</taxon>
        <taxon>Mentheae</taxon>
        <taxon>Salviinae</taxon>
        <taxon>Salvia</taxon>
        <taxon>Salvia subgen. Calosphace</taxon>
    </lineage>
</organism>
<dbReference type="EMBL" id="JBEAFC010000004">
    <property type="protein sequence ID" value="KAL1557284.1"/>
    <property type="molecule type" value="Genomic_DNA"/>
</dbReference>
<gene>
    <name evidence="10" type="ORF">AAHA92_07877</name>
</gene>
<evidence type="ECO:0000256" key="5">
    <source>
        <dbReference type="ARBA" id="ARBA00023043"/>
    </source>
</evidence>
<dbReference type="PROSITE" id="PS50088">
    <property type="entry name" value="ANK_REPEAT"/>
    <property type="match status" value="1"/>
</dbReference>
<feature type="transmembrane region" description="Helical" evidence="8">
    <location>
        <begin position="327"/>
        <end position="350"/>
    </location>
</feature>
<name>A0ABD1HLE8_SALDI</name>
<dbReference type="GO" id="GO:0016020">
    <property type="term" value="C:membrane"/>
    <property type="evidence" value="ECO:0007669"/>
    <property type="project" value="UniProtKB-SubCell"/>
</dbReference>
<evidence type="ECO:0000256" key="2">
    <source>
        <dbReference type="ARBA" id="ARBA00022692"/>
    </source>
</evidence>
<comment type="caution">
    <text evidence="10">The sequence shown here is derived from an EMBL/GenBank/DDBJ whole genome shotgun (WGS) entry which is preliminary data.</text>
</comment>
<proteinExistence type="predicted"/>
<evidence type="ECO:0000313" key="11">
    <source>
        <dbReference type="Proteomes" id="UP001567538"/>
    </source>
</evidence>
<protein>
    <submittedName>
        <fullName evidence="10">Ankyrin repeat-containing protein-like protein</fullName>
    </submittedName>
</protein>
<dbReference type="PROSITE" id="PS50297">
    <property type="entry name" value="ANK_REP_REGION"/>
    <property type="match status" value="1"/>
</dbReference>
<comment type="subcellular location">
    <subcellularLocation>
        <location evidence="1">Membrane</location>
        <topology evidence="1">Multi-pass membrane protein</topology>
    </subcellularLocation>
</comment>
<dbReference type="Proteomes" id="UP001567538">
    <property type="component" value="Unassembled WGS sequence"/>
</dbReference>
<feature type="transmembrane region" description="Helical" evidence="8">
    <location>
        <begin position="251"/>
        <end position="268"/>
    </location>
</feature>
<dbReference type="PANTHER" id="PTHR24186:SF37">
    <property type="entry name" value="PGG DOMAIN-CONTAINING PROTEIN"/>
    <property type="match status" value="1"/>
</dbReference>
<keyword evidence="2 8" id="KW-0812">Transmembrane</keyword>